<feature type="domain" description="BIG2" evidence="1">
    <location>
        <begin position="103"/>
        <end position="184"/>
    </location>
</feature>
<dbReference type="InterPro" id="IPR003343">
    <property type="entry name" value="Big_2"/>
</dbReference>
<sequence>MPILQPALTVIGTNARLIKIQITPAESVIPKGVSLQLNAIGTYSDGTTANISSRVVWKSSSANVSISNVGIVSGKSQADNVQIHGSLDGVTSNTALISISRATLKAIQVTPPLVSLAKGNALQLRAIGLYSDDSFADLTDSVNWASSVPEAISLDGDGIANALKTTQNAIVYASLDNVTSNTVSMTVTASTLSSIQISPNQFSLVEGHQNQMTALGIYSDKTSIDVTERVSWSSSDTANLTVNHYGVARAVAVGRSIIVTASLEGISSNSAVVDVSPATLETLQVTPASVSLPKGTQQTLTAIGTFSDGTQTNVTSLVAWKSVDPDYVTVDAGGIVTAINTSSGTSLVATLDGIDSNLVNIIVTSAQLESIQLSPAKLQLAKGTTSYLTATGIYSDKSSSNITSNVAWHSGDTNLVTVARDGQVTAVNQTSNTALYAVLGNISSNNTNVVVTEAVLTSLQATPTQFSAAKGITQQLTAIGIFSDNTKLNMTDSVTWLSEDTEIVTVSNRGIAKGIKTSNGVTITAHQNGIASNNVEMSVQAAALTSIQITPAQVNLPKGLTQQLSATGSFTDGTSEDITSAVNWQSSDTESVTVNGSGLVQGVDVVNNISVSANLNNINSNTALVSVAPATIESIQITPALVSLPKGVTRQMKAMGTFSDGTTLDMTTKVTWISSQFNDVSVSPTGKLQALNVSNDTKVTAAYQGVTSNQSLVNVASAELVALQVTPATISLSKGVSQQLTATGFFSDGTTENLTSAVIWKSSNLNSVPVTEGGIIKGINLASSTTITASLQNITSNASNIEILAATLSAIQITPANVVMAKGLTTSLFATGIYSDSTTSDITNTVNWKSADSTRVTITPTGLARGINLSTGTEISASLDKVQSNTVNVVVNSAELTAIQITPTSPSVAKGQNIHFTATGIFSDNTSATLTGAVTWTISEPNALTITSAGLGTAIETGTVMVSASFQNVTSNQASVTISNAALTTIIITPEQATIAKGLSQQMRALGTYSDGSKANITNNISWISQDTDAITVNSAGVVVGINQTTSDGITATSESVTSNTALFTVTSAVLTDVEVTPSSVTLPKGLTQQLSVFADYSDGSKLPISQGINWVSNNPSVVTVSASGLVTALEPTANVGISATFDGTTSNQVSVAITEAELTAIAITPDAATLALNGTKQFTANGQYSDNSTAIITDDVLWQSSDTDKVTVSQYGLATGVATSTGATLTAFSGAVASTAAEITVTAPNIKIPVCGNKLNDTTSSNASGFCLKVTTDHRGNWFTSSPSLTTLQNANFIQQDGSAGGGMSYSSTYNESHLIGPTGTFGLFDQTNGSSIGKNGQADRWCQHLSSIRFAGQANWTRPTILQLKYFNGLFFNFILSYGWPDGQRYWTSSQTSSTRFSTLNLSVFDSVTSVPASTALYVACISPPP</sequence>
<feature type="domain" description="BIG2" evidence="1">
    <location>
        <begin position="191"/>
        <end position="273"/>
    </location>
</feature>
<accession>A0A1T4TVV4</accession>
<feature type="domain" description="BIG2" evidence="1">
    <location>
        <begin position="895"/>
        <end position="977"/>
    </location>
</feature>
<feature type="domain" description="BIG2" evidence="1">
    <location>
        <begin position="807"/>
        <end position="889"/>
    </location>
</feature>
<feature type="domain" description="BIG2" evidence="1">
    <location>
        <begin position="631"/>
        <end position="713"/>
    </location>
</feature>
<name>A0A1T4TVV4_9GAMM</name>
<evidence type="ECO:0000313" key="2">
    <source>
        <dbReference type="EMBL" id="SKA44458.1"/>
    </source>
</evidence>
<organism evidence="2 3">
    <name type="scientific">Enterovibrio nigricans DSM 22720</name>
    <dbReference type="NCBI Taxonomy" id="1121868"/>
    <lineage>
        <taxon>Bacteria</taxon>
        <taxon>Pseudomonadati</taxon>
        <taxon>Pseudomonadota</taxon>
        <taxon>Gammaproteobacteria</taxon>
        <taxon>Vibrionales</taxon>
        <taxon>Vibrionaceae</taxon>
        <taxon>Enterovibrio</taxon>
    </lineage>
</organism>
<feature type="domain" description="BIG2" evidence="1">
    <location>
        <begin position="367"/>
        <end position="449"/>
    </location>
</feature>
<dbReference type="SMART" id="SM00635">
    <property type="entry name" value="BID_2"/>
    <property type="match status" value="14"/>
</dbReference>
<dbReference type="Gene3D" id="2.60.40.1080">
    <property type="match status" value="14"/>
</dbReference>
<feature type="domain" description="BIG2" evidence="1">
    <location>
        <begin position="279"/>
        <end position="360"/>
    </location>
</feature>
<feature type="domain" description="BIG2" evidence="1">
    <location>
        <begin position="719"/>
        <end position="801"/>
    </location>
</feature>
<dbReference type="Proteomes" id="UP000190162">
    <property type="component" value="Unassembled WGS sequence"/>
</dbReference>
<proteinExistence type="predicted"/>
<keyword evidence="3" id="KW-1185">Reference proteome</keyword>
<feature type="domain" description="BIG2" evidence="1">
    <location>
        <begin position="543"/>
        <end position="625"/>
    </location>
</feature>
<dbReference type="SUPFAM" id="SSF49373">
    <property type="entry name" value="Invasin/intimin cell-adhesion fragments"/>
    <property type="match status" value="3"/>
</dbReference>
<dbReference type="RefSeq" id="WP_170915107.1">
    <property type="nucleotide sequence ID" value="NZ_FUXU01000002.1"/>
</dbReference>
<dbReference type="InterPro" id="IPR008964">
    <property type="entry name" value="Invasin/intimin_cell_adhesion"/>
</dbReference>
<reference evidence="3" key="1">
    <citation type="submission" date="2017-02" db="EMBL/GenBank/DDBJ databases">
        <authorList>
            <person name="Varghese N."/>
            <person name="Submissions S."/>
        </authorList>
    </citation>
    <scope>NUCLEOTIDE SEQUENCE [LARGE SCALE GENOMIC DNA]</scope>
    <source>
        <strain evidence="3">DSM 22720</strain>
    </source>
</reference>
<feature type="domain" description="BIG2" evidence="1">
    <location>
        <begin position="1070"/>
        <end position="1152"/>
    </location>
</feature>
<feature type="domain" description="BIG2" evidence="1">
    <location>
        <begin position="982"/>
        <end position="1064"/>
    </location>
</feature>
<evidence type="ECO:0000313" key="3">
    <source>
        <dbReference type="Proteomes" id="UP000190162"/>
    </source>
</evidence>
<feature type="domain" description="BIG2" evidence="1">
    <location>
        <begin position="455"/>
        <end position="534"/>
    </location>
</feature>
<dbReference type="Pfam" id="PF02368">
    <property type="entry name" value="Big_2"/>
    <property type="match status" value="8"/>
</dbReference>
<dbReference type="EMBL" id="FUXU01000002">
    <property type="protein sequence ID" value="SKA44458.1"/>
    <property type="molecule type" value="Genomic_DNA"/>
</dbReference>
<feature type="domain" description="BIG2" evidence="1">
    <location>
        <begin position="16"/>
        <end position="97"/>
    </location>
</feature>
<evidence type="ECO:0000259" key="1">
    <source>
        <dbReference type="SMART" id="SM00635"/>
    </source>
</evidence>
<protein>
    <submittedName>
        <fullName evidence="2">Ig-like domain (Group 2)</fullName>
    </submittedName>
</protein>
<gene>
    <name evidence="2" type="ORF">SAMN02745132_00169</name>
</gene>
<feature type="domain" description="BIG2" evidence="1">
    <location>
        <begin position="1158"/>
        <end position="1239"/>
    </location>
</feature>